<accession>A6HWZ4</accession>
<keyword evidence="1" id="KW-0812">Transmembrane</keyword>
<gene>
    <name evidence="2" type="ORF">rCG_47362</name>
</gene>
<dbReference type="Proteomes" id="UP000234681">
    <property type="component" value="Chromosome 1"/>
</dbReference>
<keyword evidence="1" id="KW-0472">Membrane</keyword>
<dbReference type="EMBL" id="CH473953">
    <property type="protein sequence ID" value="EDM11725.1"/>
    <property type="molecule type" value="Genomic_DNA"/>
</dbReference>
<proteinExistence type="predicted"/>
<name>A6HWZ4_RAT</name>
<feature type="transmembrane region" description="Helical" evidence="1">
    <location>
        <begin position="17"/>
        <end position="37"/>
    </location>
</feature>
<organism evidence="2 3">
    <name type="scientific">Rattus norvegicus</name>
    <name type="common">Rat</name>
    <dbReference type="NCBI Taxonomy" id="10116"/>
    <lineage>
        <taxon>Eukaryota</taxon>
        <taxon>Metazoa</taxon>
        <taxon>Chordata</taxon>
        <taxon>Craniata</taxon>
        <taxon>Vertebrata</taxon>
        <taxon>Euteleostomi</taxon>
        <taxon>Mammalia</taxon>
        <taxon>Eutheria</taxon>
        <taxon>Euarchontoglires</taxon>
        <taxon>Glires</taxon>
        <taxon>Rodentia</taxon>
        <taxon>Myomorpha</taxon>
        <taxon>Muroidea</taxon>
        <taxon>Muridae</taxon>
        <taxon>Murinae</taxon>
        <taxon>Rattus</taxon>
    </lineage>
</organism>
<evidence type="ECO:0000313" key="2">
    <source>
        <dbReference type="EMBL" id="EDM11725.1"/>
    </source>
</evidence>
<evidence type="ECO:0000256" key="1">
    <source>
        <dbReference type="SAM" id="Phobius"/>
    </source>
</evidence>
<sequence length="49" mass="5496">MWEAITPLSDAVQEGQGFLVCIMTGNRVAMVGRLSLFSTKRPKLQRRVC</sequence>
<keyword evidence="1" id="KW-1133">Transmembrane helix</keyword>
<evidence type="ECO:0000313" key="3">
    <source>
        <dbReference type="Proteomes" id="UP000234681"/>
    </source>
</evidence>
<reference evidence="3" key="1">
    <citation type="submission" date="2005-09" db="EMBL/GenBank/DDBJ databases">
        <authorList>
            <person name="Mural R.J."/>
            <person name="Li P.W."/>
            <person name="Adams M.D."/>
            <person name="Amanatides P.G."/>
            <person name="Baden-Tillson H."/>
            <person name="Barnstead M."/>
            <person name="Chin S.H."/>
            <person name="Dew I."/>
            <person name="Evans C.A."/>
            <person name="Ferriera S."/>
            <person name="Flanigan M."/>
            <person name="Fosler C."/>
            <person name="Glodek A."/>
            <person name="Gu Z."/>
            <person name="Holt R.A."/>
            <person name="Jennings D."/>
            <person name="Kraft C.L."/>
            <person name="Lu F."/>
            <person name="Nguyen T."/>
            <person name="Nusskern D.R."/>
            <person name="Pfannkoch C.M."/>
            <person name="Sitter C."/>
            <person name="Sutton G.G."/>
            <person name="Venter J.C."/>
            <person name="Wang Z."/>
            <person name="Woodage T."/>
            <person name="Zheng X.H."/>
            <person name="Zhong F."/>
        </authorList>
    </citation>
    <scope>NUCLEOTIDE SEQUENCE [LARGE SCALE GENOMIC DNA]</scope>
    <source>
        <strain>BN</strain>
        <strain evidence="3">Sprague-Dawley</strain>
    </source>
</reference>
<dbReference type="AlphaFoldDB" id="A6HWZ4"/>
<protein>
    <submittedName>
        <fullName evidence="2">RCG47362</fullName>
    </submittedName>
</protein>